<organism evidence="1 2">
    <name type="scientific">Streptomyces phage Belfort</name>
    <dbReference type="NCBI Taxonomy" id="2801887"/>
    <lineage>
        <taxon>Viruses</taxon>
        <taxon>Duplodnaviria</taxon>
        <taxon>Heunggongvirae</taxon>
        <taxon>Uroviricota</taxon>
        <taxon>Caudoviricetes</taxon>
        <taxon>Stanwilliamsviridae</taxon>
        <taxon>Loccivirinae</taxon>
        <taxon>Gilsonvirus</taxon>
        <taxon>Gilsonvirus comrade</taxon>
    </lineage>
</organism>
<gene>
    <name evidence="1" type="primary">9</name>
    <name evidence="1" type="ORF">SEA_BELFORT_9</name>
</gene>
<accession>A0A7T7Z9I6</accession>
<reference evidence="1 2" key="1">
    <citation type="submission" date="2020-12" db="EMBL/GenBank/DDBJ databases">
        <authorList>
            <person name="Purtell M.C."/>
            <person name="Schipma A.E."/>
            <person name="Sexton W.L."/>
            <person name="Shaffer C.D."/>
            <person name="Weston-Hafer K.A."/>
            <person name="Garlena R.A."/>
            <person name="Russell D.A."/>
            <person name="Pope W.H."/>
            <person name="Jacobs-Sera D."/>
            <person name="Hatfull G.F."/>
        </authorList>
    </citation>
    <scope>NUCLEOTIDE SEQUENCE [LARGE SCALE GENOMIC DNA]</scope>
</reference>
<dbReference type="Gene3D" id="3.30.40.220">
    <property type="match status" value="1"/>
</dbReference>
<keyword evidence="1" id="KW-0378">Hydrolase</keyword>
<sequence>MICIKCNEDKLESEFDSRAPSEKYREGKVRTECRVCRAKRVRENYLRYKQESYFKYRVQRAKRAASTYKVPFDLDAEYLESIWTPVCPILGVQLEKLADRTDDNAAELDRFIPSLGYVKGNVAFLSRRANRLKNDATLEELTKITDWMKSVSRQD</sequence>
<keyword evidence="1" id="KW-0255">Endonuclease</keyword>
<dbReference type="Proteomes" id="UP000595759">
    <property type="component" value="Genome"/>
</dbReference>
<dbReference type="EMBL" id="MW365952">
    <property type="protein sequence ID" value="QQO39697.1"/>
    <property type="molecule type" value="Genomic_DNA"/>
</dbReference>
<dbReference type="GO" id="GO:0004519">
    <property type="term" value="F:endonuclease activity"/>
    <property type="evidence" value="ECO:0007669"/>
    <property type="project" value="UniProtKB-KW"/>
</dbReference>
<protein>
    <submittedName>
        <fullName evidence="1">HNH endonuclease</fullName>
    </submittedName>
</protein>
<proteinExistence type="predicted"/>
<evidence type="ECO:0000313" key="1">
    <source>
        <dbReference type="EMBL" id="QQO39697.1"/>
    </source>
</evidence>
<name>A0A7T7Z9I6_9CAUD</name>
<keyword evidence="1" id="KW-0540">Nuclease</keyword>
<evidence type="ECO:0000313" key="2">
    <source>
        <dbReference type="Proteomes" id="UP000595759"/>
    </source>
</evidence>